<sequence length="81" mass="9435">MDRKVIFNFKQHIETKQEDICIFLPIEEIPKQGHSVSFNYKLAEDLDNTTCVASEIRYNYFKGGLDCIVVYLKAAEVREFA</sequence>
<dbReference type="RefSeq" id="WP_081163760.1">
    <property type="nucleotide sequence ID" value="NZ_LWBP01000100.1"/>
</dbReference>
<dbReference type="OrthoDB" id="9841168at2"/>
<protein>
    <submittedName>
        <fullName evidence="1">Uncharacterized protein</fullName>
    </submittedName>
</protein>
<organism evidence="1 2">
    <name type="scientific">Niastella populi</name>
    <dbReference type="NCBI Taxonomy" id="550983"/>
    <lineage>
        <taxon>Bacteria</taxon>
        <taxon>Pseudomonadati</taxon>
        <taxon>Bacteroidota</taxon>
        <taxon>Chitinophagia</taxon>
        <taxon>Chitinophagales</taxon>
        <taxon>Chitinophagaceae</taxon>
        <taxon>Niastella</taxon>
    </lineage>
</organism>
<evidence type="ECO:0000313" key="2">
    <source>
        <dbReference type="Proteomes" id="UP000192276"/>
    </source>
</evidence>
<dbReference type="AlphaFoldDB" id="A0A1V9FZ82"/>
<gene>
    <name evidence="1" type="ORF">A4R26_17070</name>
</gene>
<dbReference type="Proteomes" id="UP000192276">
    <property type="component" value="Unassembled WGS sequence"/>
</dbReference>
<comment type="caution">
    <text evidence="1">The sequence shown here is derived from an EMBL/GenBank/DDBJ whole genome shotgun (WGS) entry which is preliminary data.</text>
</comment>
<keyword evidence="2" id="KW-1185">Reference proteome</keyword>
<accession>A0A1V9FZ82</accession>
<name>A0A1V9FZ82_9BACT</name>
<reference evidence="2" key="1">
    <citation type="submission" date="2016-04" db="EMBL/GenBank/DDBJ databases">
        <authorList>
            <person name="Chen L."/>
            <person name="Zhuang W."/>
            <person name="Wang G."/>
        </authorList>
    </citation>
    <scope>NUCLEOTIDE SEQUENCE [LARGE SCALE GENOMIC DNA]</scope>
    <source>
        <strain evidence="2">208</strain>
    </source>
</reference>
<dbReference type="EMBL" id="LWBP01000100">
    <property type="protein sequence ID" value="OQP63679.1"/>
    <property type="molecule type" value="Genomic_DNA"/>
</dbReference>
<proteinExistence type="predicted"/>
<evidence type="ECO:0000313" key="1">
    <source>
        <dbReference type="EMBL" id="OQP63679.1"/>
    </source>
</evidence>